<evidence type="ECO:0000313" key="3">
    <source>
        <dbReference type="Proteomes" id="UP000271162"/>
    </source>
</evidence>
<evidence type="ECO:0000313" key="2">
    <source>
        <dbReference type="EMBL" id="VDL76903.1"/>
    </source>
</evidence>
<keyword evidence="1" id="KW-0732">Signal</keyword>
<feature type="signal peptide" evidence="1">
    <location>
        <begin position="1"/>
        <end position="18"/>
    </location>
</feature>
<accession>A0A0N4YAA6</accession>
<proteinExistence type="predicted"/>
<dbReference type="EMBL" id="UYSL01021003">
    <property type="protein sequence ID" value="VDL76903.1"/>
    <property type="molecule type" value="Genomic_DNA"/>
</dbReference>
<dbReference type="AlphaFoldDB" id="A0A0N4YAA6"/>
<gene>
    <name evidence="2" type="ORF">NBR_LOCUS13314</name>
</gene>
<feature type="chain" id="PRO_5043125549" evidence="1">
    <location>
        <begin position="19"/>
        <end position="179"/>
    </location>
</feature>
<dbReference type="Proteomes" id="UP000271162">
    <property type="component" value="Unassembled WGS sequence"/>
</dbReference>
<protein>
    <submittedName>
        <fullName evidence="4">Secreted protein</fullName>
    </submittedName>
</protein>
<keyword evidence="3" id="KW-1185">Reference proteome</keyword>
<evidence type="ECO:0000256" key="1">
    <source>
        <dbReference type="SAM" id="SignalP"/>
    </source>
</evidence>
<name>A0A0N4YAA6_NIPBR</name>
<sequence>MCRLVGFLLLVPLAVVLASPVQLSKLKCAYGDRKFCDRMKFVHRVNDMVVYLIKNEESFNDDKETISYANEAIRDVLAEGHKTQLPELLWIVVLLETSALEQLRVNCNGAKSERLGCKKGLEWLSDATCDLVTAVKELTGVTQLEAIQKVGTCPKGSSDPELAYKLGAALLDALENIEL</sequence>
<organism evidence="4">
    <name type="scientific">Nippostrongylus brasiliensis</name>
    <name type="common">Rat hookworm</name>
    <dbReference type="NCBI Taxonomy" id="27835"/>
    <lineage>
        <taxon>Eukaryota</taxon>
        <taxon>Metazoa</taxon>
        <taxon>Ecdysozoa</taxon>
        <taxon>Nematoda</taxon>
        <taxon>Chromadorea</taxon>
        <taxon>Rhabditida</taxon>
        <taxon>Rhabditina</taxon>
        <taxon>Rhabditomorpha</taxon>
        <taxon>Strongyloidea</taxon>
        <taxon>Heligmosomidae</taxon>
        <taxon>Nippostrongylus</taxon>
    </lineage>
</organism>
<evidence type="ECO:0000313" key="4">
    <source>
        <dbReference type="WBParaSite" id="NBR_0001331101-mRNA-1"/>
    </source>
</evidence>
<reference evidence="2 3" key="2">
    <citation type="submission" date="2018-11" db="EMBL/GenBank/DDBJ databases">
        <authorList>
            <consortium name="Pathogen Informatics"/>
        </authorList>
    </citation>
    <scope>NUCLEOTIDE SEQUENCE [LARGE SCALE GENOMIC DNA]</scope>
</reference>
<dbReference type="WBParaSite" id="NBR_0001331101-mRNA-1">
    <property type="protein sequence ID" value="NBR_0001331101-mRNA-1"/>
    <property type="gene ID" value="NBR_0001331101"/>
</dbReference>
<reference evidence="4" key="1">
    <citation type="submission" date="2017-02" db="UniProtKB">
        <authorList>
            <consortium name="WormBaseParasite"/>
        </authorList>
    </citation>
    <scope>IDENTIFICATION</scope>
</reference>